<dbReference type="Proteomes" id="UP000000305">
    <property type="component" value="Unassembled WGS sequence"/>
</dbReference>
<evidence type="ECO:0000313" key="2">
    <source>
        <dbReference type="EMBL" id="EFX77666.1"/>
    </source>
</evidence>
<dbReference type="CDD" id="cd18186">
    <property type="entry name" value="BTB_POZ_ZBTB_KLHL-like"/>
    <property type="match status" value="2"/>
</dbReference>
<feature type="domain" description="BTB" evidence="1">
    <location>
        <begin position="464"/>
        <end position="532"/>
    </location>
</feature>
<proteinExistence type="predicted"/>
<evidence type="ECO:0000313" key="3">
    <source>
        <dbReference type="Proteomes" id="UP000000305"/>
    </source>
</evidence>
<dbReference type="OrthoDB" id="10249567at2759"/>
<dbReference type="InterPro" id="IPR000210">
    <property type="entry name" value="BTB/POZ_dom"/>
</dbReference>
<keyword evidence="3" id="KW-1185">Reference proteome</keyword>
<gene>
    <name evidence="2" type="ORF">DAPPUDRAFT_321183</name>
</gene>
<dbReference type="PROSITE" id="PS50097">
    <property type="entry name" value="BTB"/>
    <property type="match status" value="2"/>
</dbReference>
<dbReference type="GO" id="GO:0005737">
    <property type="term" value="C:cytoplasm"/>
    <property type="evidence" value="ECO:0000318"/>
    <property type="project" value="GO_Central"/>
</dbReference>
<dbReference type="GO" id="GO:0005634">
    <property type="term" value="C:nucleus"/>
    <property type="evidence" value="ECO:0000318"/>
    <property type="project" value="GO_Central"/>
</dbReference>
<dbReference type="InParanoid" id="E9GS81"/>
<dbReference type="Pfam" id="PF00651">
    <property type="entry name" value="BTB"/>
    <property type="match status" value="2"/>
</dbReference>
<dbReference type="GO" id="GO:0043161">
    <property type="term" value="P:proteasome-mediated ubiquitin-dependent protein catabolic process"/>
    <property type="evidence" value="ECO:0000318"/>
    <property type="project" value="GO_Central"/>
</dbReference>
<dbReference type="GO" id="GO:0030162">
    <property type="term" value="P:regulation of proteolysis"/>
    <property type="evidence" value="ECO:0000318"/>
    <property type="project" value="GO_Central"/>
</dbReference>
<evidence type="ECO:0000259" key="1">
    <source>
        <dbReference type="PROSITE" id="PS50097"/>
    </source>
</evidence>
<organism evidence="2 3">
    <name type="scientific">Daphnia pulex</name>
    <name type="common">Water flea</name>
    <dbReference type="NCBI Taxonomy" id="6669"/>
    <lineage>
        <taxon>Eukaryota</taxon>
        <taxon>Metazoa</taxon>
        <taxon>Ecdysozoa</taxon>
        <taxon>Arthropoda</taxon>
        <taxon>Crustacea</taxon>
        <taxon>Branchiopoda</taxon>
        <taxon>Diplostraca</taxon>
        <taxon>Cladocera</taxon>
        <taxon>Anomopoda</taxon>
        <taxon>Daphniidae</taxon>
        <taxon>Daphnia</taxon>
    </lineage>
</organism>
<dbReference type="SMART" id="SM00225">
    <property type="entry name" value="BTB"/>
    <property type="match status" value="2"/>
</dbReference>
<dbReference type="InterPro" id="IPR011333">
    <property type="entry name" value="SKP1/BTB/POZ_sf"/>
</dbReference>
<dbReference type="PANTHER" id="PTHR24413">
    <property type="entry name" value="SPECKLE-TYPE POZ PROTEIN"/>
    <property type="match status" value="1"/>
</dbReference>
<dbReference type="SUPFAM" id="SSF54695">
    <property type="entry name" value="POZ domain"/>
    <property type="match status" value="2"/>
</dbReference>
<dbReference type="GO" id="GO:0031625">
    <property type="term" value="F:ubiquitin protein ligase binding"/>
    <property type="evidence" value="ECO:0000318"/>
    <property type="project" value="GO_Central"/>
</dbReference>
<dbReference type="KEGG" id="dpx:DAPPUDRAFT_321183"/>
<dbReference type="HOGENOM" id="CLU_022210_0_0_1"/>
<dbReference type="EMBL" id="GL732561">
    <property type="protein sequence ID" value="EFX77666.1"/>
    <property type="molecule type" value="Genomic_DNA"/>
</dbReference>
<reference evidence="2 3" key="1">
    <citation type="journal article" date="2011" name="Science">
        <title>The ecoresponsive genome of Daphnia pulex.</title>
        <authorList>
            <person name="Colbourne J.K."/>
            <person name="Pfrender M.E."/>
            <person name="Gilbert D."/>
            <person name="Thomas W.K."/>
            <person name="Tucker A."/>
            <person name="Oakley T.H."/>
            <person name="Tokishita S."/>
            <person name="Aerts A."/>
            <person name="Arnold G.J."/>
            <person name="Basu M.K."/>
            <person name="Bauer D.J."/>
            <person name="Caceres C.E."/>
            <person name="Carmel L."/>
            <person name="Casola C."/>
            <person name="Choi J.H."/>
            <person name="Detter J.C."/>
            <person name="Dong Q."/>
            <person name="Dusheyko S."/>
            <person name="Eads B.D."/>
            <person name="Frohlich T."/>
            <person name="Geiler-Samerotte K.A."/>
            <person name="Gerlach D."/>
            <person name="Hatcher P."/>
            <person name="Jogdeo S."/>
            <person name="Krijgsveld J."/>
            <person name="Kriventseva E.V."/>
            <person name="Kultz D."/>
            <person name="Laforsch C."/>
            <person name="Lindquist E."/>
            <person name="Lopez J."/>
            <person name="Manak J.R."/>
            <person name="Muller J."/>
            <person name="Pangilinan J."/>
            <person name="Patwardhan R.P."/>
            <person name="Pitluck S."/>
            <person name="Pritham E.J."/>
            <person name="Rechtsteiner A."/>
            <person name="Rho M."/>
            <person name="Rogozin I.B."/>
            <person name="Sakarya O."/>
            <person name="Salamov A."/>
            <person name="Schaack S."/>
            <person name="Shapiro H."/>
            <person name="Shiga Y."/>
            <person name="Skalitzky C."/>
            <person name="Smith Z."/>
            <person name="Souvorov A."/>
            <person name="Sung W."/>
            <person name="Tang Z."/>
            <person name="Tsuchiya D."/>
            <person name="Tu H."/>
            <person name="Vos H."/>
            <person name="Wang M."/>
            <person name="Wolf Y.I."/>
            <person name="Yamagata H."/>
            <person name="Yamada T."/>
            <person name="Ye Y."/>
            <person name="Shaw J.R."/>
            <person name="Andrews J."/>
            <person name="Crease T.J."/>
            <person name="Tang H."/>
            <person name="Lucas S.M."/>
            <person name="Robertson H.M."/>
            <person name="Bork P."/>
            <person name="Koonin E.V."/>
            <person name="Zdobnov E.M."/>
            <person name="Grigoriev I.V."/>
            <person name="Lynch M."/>
            <person name="Boore J.L."/>
        </authorList>
    </citation>
    <scope>NUCLEOTIDE SEQUENCE [LARGE SCALE GENOMIC DNA]</scope>
</reference>
<dbReference type="AlphaFoldDB" id="E9GS81"/>
<sequence>MDSKELLRYQMAQAAEKRELTVRKPNDKIPLIASFKALELNLNWQVENVRKGVGVLSGWMNCPRFPQTFQFGLRYNEDVATLSLTILNLHHLGLRVALVRLTCNNGKPQLMKRKNSEKRASKLDLFTENFRDLESVCRFTCRVYLEGVVDTYVHQQYDQLLDDQLWNYAQHGCWTDLKFSIGEKVFNAHKYIICARSSRLAAEFGNSDSIRLSDDLDPETFKCFLQFIYTGRLILLHFKTTVCDQLLSLADKYGVETLKQLCLTDLEKLTTKNFPEHFMSTKPPTTPTGMGEPFEIDLWPKSEISIQPDSTEIRFSWDISHLPEDKLIRVVNFNHQEAFQVCFRSGCELEEGKQNPALFIFSKQWLEGGLDVIDIIIVIKTKSSIDGKTSNSKRIPASQWKKVANREPAMAIFSVDLPNSLQAPFTIIFMIDVSCKNVGNYSYQSRDINYADNLWSASIDGRLADVEFMVGGQVFKAHKALMAARSPVFRDIFNSNGMRESGSKRVALDDLDSPTFEKILYFLYTGLLRVSPCDPKLFIAADKYQIETLKYLCENQVRHRDRSHQDLFSFLPMIA</sequence>
<accession>E9GS81</accession>
<name>E9GS81_DAPPU</name>
<protein>
    <recommendedName>
        <fullName evidence="1">BTB domain-containing protein</fullName>
    </recommendedName>
</protein>
<dbReference type="Gene3D" id="3.30.710.10">
    <property type="entry name" value="Potassium Channel Kv1.1, Chain A"/>
    <property type="match status" value="2"/>
</dbReference>
<dbReference type="eggNOG" id="KOG1987">
    <property type="taxonomic scope" value="Eukaryota"/>
</dbReference>
<feature type="domain" description="BTB" evidence="1">
    <location>
        <begin position="175"/>
        <end position="237"/>
    </location>
</feature>
<dbReference type="PhylomeDB" id="E9GS81"/>